<reference evidence="5 6" key="1">
    <citation type="submission" date="2018-01" db="EMBL/GenBank/DDBJ databases">
        <title>Genomic Encyclopedia of Archaeal and Bacterial Type Strains, Phase II (KMG-II): from individual species to whole genera.</title>
        <authorList>
            <person name="Goeker M."/>
        </authorList>
    </citation>
    <scope>NUCLEOTIDE SEQUENCE [LARGE SCALE GENOMIC DNA]</scope>
    <source>
        <strain evidence="5 6">DSM 12048</strain>
    </source>
</reference>
<dbReference type="PANTHER" id="PTHR43309">
    <property type="entry name" value="5-OXOPROLINASE SUBUNIT C"/>
    <property type="match status" value="1"/>
</dbReference>
<dbReference type="EMBL" id="PRDS01000001">
    <property type="protein sequence ID" value="PPB82356.1"/>
    <property type="molecule type" value="Genomic_DNA"/>
</dbReference>
<dbReference type="Pfam" id="PF02626">
    <property type="entry name" value="CT_A_B"/>
    <property type="match status" value="1"/>
</dbReference>
<proteinExistence type="predicted"/>
<evidence type="ECO:0000256" key="3">
    <source>
        <dbReference type="ARBA" id="ARBA00022840"/>
    </source>
</evidence>
<dbReference type="GO" id="GO:0016787">
    <property type="term" value="F:hydrolase activity"/>
    <property type="evidence" value="ECO:0007669"/>
    <property type="project" value="UniProtKB-KW"/>
</dbReference>
<organism evidence="5 6">
    <name type="scientific">Albidovulum inexpectatum</name>
    <dbReference type="NCBI Taxonomy" id="196587"/>
    <lineage>
        <taxon>Bacteria</taxon>
        <taxon>Pseudomonadati</taxon>
        <taxon>Pseudomonadota</taxon>
        <taxon>Alphaproteobacteria</taxon>
        <taxon>Rhodobacterales</taxon>
        <taxon>Paracoccaceae</taxon>
        <taxon>Albidovulum</taxon>
    </lineage>
</organism>
<keyword evidence="3" id="KW-0067">ATP-binding</keyword>
<evidence type="ECO:0000256" key="2">
    <source>
        <dbReference type="ARBA" id="ARBA00022801"/>
    </source>
</evidence>
<dbReference type="OrthoDB" id="9768696at2"/>
<dbReference type="AlphaFoldDB" id="A0A2S5JLH6"/>
<dbReference type="Gene3D" id="2.40.100.10">
    <property type="entry name" value="Cyclophilin-like"/>
    <property type="match status" value="1"/>
</dbReference>
<dbReference type="PANTHER" id="PTHR43309:SF5">
    <property type="entry name" value="5-OXOPROLINASE SUBUNIT C"/>
    <property type="match status" value="1"/>
</dbReference>
<keyword evidence="2 5" id="KW-0378">Hydrolase</keyword>
<dbReference type="InterPro" id="IPR029000">
    <property type="entry name" value="Cyclophilin-like_dom_sf"/>
</dbReference>
<gene>
    <name evidence="5" type="ORF">LV82_00285</name>
</gene>
<evidence type="ECO:0000313" key="5">
    <source>
        <dbReference type="EMBL" id="PPB82356.1"/>
    </source>
</evidence>
<dbReference type="RefSeq" id="WP_104068920.1">
    <property type="nucleotide sequence ID" value="NZ_PRDS01000001.1"/>
</dbReference>
<keyword evidence="6" id="KW-1185">Reference proteome</keyword>
<dbReference type="GO" id="GO:0005524">
    <property type="term" value="F:ATP binding"/>
    <property type="evidence" value="ECO:0007669"/>
    <property type="project" value="UniProtKB-KW"/>
</dbReference>
<dbReference type="SUPFAM" id="SSF50891">
    <property type="entry name" value="Cyclophilin-like"/>
    <property type="match status" value="1"/>
</dbReference>
<protein>
    <submittedName>
        <fullName evidence="5">Allophanate hydrolase</fullName>
    </submittedName>
</protein>
<name>A0A2S5JLH6_9RHOB</name>
<feature type="domain" description="Carboxyltransferase" evidence="4">
    <location>
        <begin position="25"/>
        <end position="301"/>
    </location>
</feature>
<comment type="caution">
    <text evidence="5">The sequence shown here is derived from an EMBL/GenBank/DDBJ whole genome shotgun (WGS) entry which is preliminary data.</text>
</comment>
<keyword evidence="1" id="KW-0547">Nucleotide-binding</keyword>
<sequence length="341" mass="35513">MSGLLVLRAGPGMTVQDMGRPGYMEFGLSRGGAMDRLALHEGAALLGHSPRLAAIEMAGIGGEFEAMRDLRIALTGAPMAARIDGAAVAWNACHKLPRGARLTIGSATKGVYGYLSVGGGIDTGIFRGSRSAHLAAGIGAPVAAGQILAVGDDPTPDRVGLGLRPADRLGGGTVRMVAGPQTHLFDSDTLRRFTEEPLRRDNRGNRMGLRLLPDGPGFGSAAGLTILSEIVIPGDIQITGDGTPYVLMAECQTTGGYPRIGTVLPADLPRIAQAAPGTVLRFALVDRAAAIAIERAERARIGKLARQTFPLLRDPATIPDLLSYQLISGVTAGDELEGDRQ</sequence>
<accession>A0A2S5JLH6</accession>
<evidence type="ECO:0000313" key="6">
    <source>
        <dbReference type="Proteomes" id="UP000239736"/>
    </source>
</evidence>
<dbReference type="Proteomes" id="UP000239736">
    <property type="component" value="Unassembled WGS sequence"/>
</dbReference>
<evidence type="ECO:0000259" key="4">
    <source>
        <dbReference type="SMART" id="SM00797"/>
    </source>
</evidence>
<evidence type="ECO:0000256" key="1">
    <source>
        <dbReference type="ARBA" id="ARBA00022741"/>
    </source>
</evidence>
<dbReference type="InterPro" id="IPR003778">
    <property type="entry name" value="CT_A_B"/>
</dbReference>
<dbReference type="SMART" id="SM00797">
    <property type="entry name" value="AHS2"/>
    <property type="match status" value="1"/>
</dbReference>
<dbReference type="InterPro" id="IPR052708">
    <property type="entry name" value="PxpC"/>
</dbReference>